<protein>
    <submittedName>
        <fullName evidence="2">Uncharacterized protein</fullName>
    </submittedName>
</protein>
<sequence>MSATTFFLVMIVTVALFAVSASLLARGMLYLLKAALGLSKKRPVKAVMPTQVSDNAVVGEWLSHEPKAHKTPRAFIESAPIDGQIVREPRRLSAFNRCLEVC</sequence>
<dbReference type="RefSeq" id="WP_284190999.1">
    <property type="nucleotide sequence ID" value="NZ_BSPW01000019.1"/>
</dbReference>
<dbReference type="Proteomes" id="UP001157138">
    <property type="component" value="Unassembled WGS sequence"/>
</dbReference>
<evidence type="ECO:0000313" key="3">
    <source>
        <dbReference type="Proteomes" id="UP001157138"/>
    </source>
</evidence>
<organism evidence="2 3">
    <name type="scientific">Vibrio zhanjiangensis</name>
    <dbReference type="NCBI Taxonomy" id="1046128"/>
    <lineage>
        <taxon>Bacteria</taxon>
        <taxon>Pseudomonadati</taxon>
        <taxon>Pseudomonadota</taxon>
        <taxon>Gammaproteobacteria</taxon>
        <taxon>Vibrionales</taxon>
        <taxon>Vibrionaceae</taxon>
        <taxon>Vibrio</taxon>
    </lineage>
</organism>
<reference evidence="3" key="1">
    <citation type="journal article" date="2019" name="Int. J. Syst. Evol. Microbiol.">
        <title>The Global Catalogue of Microorganisms (GCM) 10K type strain sequencing project: providing services to taxonomists for standard genome sequencing and annotation.</title>
        <authorList>
            <consortium name="The Broad Institute Genomics Platform"/>
            <consortium name="The Broad Institute Genome Sequencing Center for Infectious Disease"/>
            <person name="Wu L."/>
            <person name="Ma J."/>
        </authorList>
    </citation>
    <scope>NUCLEOTIDE SEQUENCE [LARGE SCALE GENOMIC DNA]</scope>
    <source>
        <strain evidence="3">NBRC 108723</strain>
    </source>
</reference>
<accession>A0ABQ6EV70</accession>
<keyword evidence="1" id="KW-0812">Transmembrane</keyword>
<proteinExistence type="predicted"/>
<gene>
    <name evidence="2" type="ORF">GCM10007938_08570</name>
</gene>
<name>A0ABQ6EV70_9VIBR</name>
<keyword evidence="1" id="KW-1133">Transmembrane helix</keyword>
<comment type="caution">
    <text evidence="2">The sequence shown here is derived from an EMBL/GenBank/DDBJ whole genome shotgun (WGS) entry which is preliminary data.</text>
</comment>
<evidence type="ECO:0000256" key="1">
    <source>
        <dbReference type="SAM" id="Phobius"/>
    </source>
</evidence>
<feature type="transmembrane region" description="Helical" evidence="1">
    <location>
        <begin position="6"/>
        <end position="32"/>
    </location>
</feature>
<keyword evidence="3" id="KW-1185">Reference proteome</keyword>
<evidence type="ECO:0000313" key="2">
    <source>
        <dbReference type="EMBL" id="GLT17080.1"/>
    </source>
</evidence>
<dbReference type="EMBL" id="BSPW01000019">
    <property type="protein sequence ID" value="GLT17080.1"/>
    <property type="molecule type" value="Genomic_DNA"/>
</dbReference>
<keyword evidence="1" id="KW-0472">Membrane</keyword>